<gene>
    <name evidence="5" type="ORF">NBR_LOCUS3258</name>
</gene>
<dbReference type="InterPro" id="IPR047185">
    <property type="entry name" value="GLRX1"/>
</dbReference>
<sequence length="80" mass="9255">MSPKAFVDELIASNKVVVFSKSYCPFCHKAKAALDTQNLKPGVLQWLEIEKLKDCQEIQDYLLVGVWTFFVRIDFSDNHF</sequence>
<evidence type="ECO:0000313" key="6">
    <source>
        <dbReference type="Proteomes" id="UP000271162"/>
    </source>
</evidence>
<dbReference type="OMA" id="VWTFFVR"/>
<dbReference type="PANTHER" id="PTHR46185:SF1">
    <property type="entry name" value="GLUTAREDOXIN-1"/>
    <property type="match status" value="1"/>
</dbReference>
<dbReference type="GO" id="GO:0015038">
    <property type="term" value="F:glutathione disulfide oxidoreductase activity"/>
    <property type="evidence" value="ECO:0007669"/>
    <property type="project" value="TreeGrafter"/>
</dbReference>
<dbReference type="PANTHER" id="PTHR46185">
    <property type="entry name" value="GLUTAREDOXIN-1"/>
    <property type="match status" value="1"/>
</dbReference>
<dbReference type="Proteomes" id="UP000271162">
    <property type="component" value="Unassembled WGS sequence"/>
</dbReference>
<dbReference type="WBParaSite" id="NBR_0000325801-mRNA-1">
    <property type="protein sequence ID" value="NBR_0000325801-mRNA-1"/>
    <property type="gene ID" value="NBR_0000325801"/>
</dbReference>
<organism evidence="7">
    <name type="scientific">Nippostrongylus brasiliensis</name>
    <name type="common">Rat hookworm</name>
    <dbReference type="NCBI Taxonomy" id="27835"/>
    <lineage>
        <taxon>Eukaryota</taxon>
        <taxon>Metazoa</taxon>
        <taxon>Ecdysozoa</taxon>
        <taxon>Nematoda</taxon>
        <taxon>Chromadorea</taxon>
        <taxon>Rhabditida</taxon>
        <taxon>Rhabditina</taxon>
        <taxon>Rhabditomorpha</taxon>
        <taxon>Strongyloidea</taxon>
        <taxon>Heligmosomidae</taxon>
        <taxon>Nippostrongylus</taxon>
    </lineage>
</organism>
<evidence type="ECO:0000256" key="2">
    <source>
        <dbReference type="ARBA" id="ARBA00007787"/>
    </source>
</evidence>
<reference evidence="5 6" key="2">
    <citation type="submission" date="2018-11" db="EMBL/GenBank/DDBJ databases">
        <authorList>
            <consortium name="Pathogen Informatics"/>
        </authorList>
    </citation>
    <scope>NUCLEOTIDE SEQUENCE [LARGE SCALE GENOMIC DNA]</scope>
</reference>
<dbReference type="Gene3D" id="3.40.30.10">
    <property type="entry name" value="Glutaredoxin"/>
    <property type="match status" value="1"/>
</dbReference>
<feature type="domain" description="Glutaredoxin" evidence="4">
    <location>
        <begin position="16"/>
        <end position="61"/>
    </location>
</feature>
<evidence type="ECO:0000259" key="4">
    <source>
        <dbReference type="Pfam" id="PF00462"/>
    </source>
</evidence>
<keyword evidence="6" id="KW-1185">Reference proteome</keyword>
<evidence type="ECO:0000313" key="5">
    <source>
        <dbReference type="EMBL" id="VDL66847.1"/>
    </source>
</evidence>
<dbReference type="STRING" id="27835.A0A0N4XL56"/>
<protein>
    <recommendedName>
        <fullName evidence="3">Glutaredoxin-1</fullName>
    </recommendedName>
</protein>
<dbReference type="InterPro" id="IPR002109">
    <property type="entry name" value="Glutaredoxin"/>
</dbReference>
<dbReference type="InterPro" id="IPR011767">
    <property type="entry name" value="GLR_AS"/>
</dbReference>
<dbReference type="AlphaFoldDB" id="A0A0N4XL56"/>
<evidence type="ECO:0000256" key="1">
    <source>
        <dbReference type="ARBA" id="ARBA00002549"/>
    </source>
</evidence>
<evidence type="ECO:0000256" key="3">
    <source>
        <dbReference type="ARBA" id="ARBA00013662"/>
    </source>
</evidence>
<dbReference type="InterPro" id="IPR036249">
    <property type="entry name" value="Thioredoxin-like_sf"/>
</dbReference>
<proteinExistence type="inferred from homology"/>
<dbReference type="PROSITE" id="PS51354">
    <property type="entry name" value="GLUTAREDOXIN_2"/>
    <property type="match status" value="1"/>
</dbReference>
<comment type="similarity">
    <text evidence="2">Belongs to the glutaredoxin family.</text>
</comment>
<comment type="function">
    <text evidence="1">Has a glutathione-disulfide oxidoreductase activity in the presence of NADPH and glutathione reductase. Reduces low molecular weight disulfides and proteins.</text>
</comment>
<dbReference type="SUPFAM" id="SSF52833">
    <property type="entry name" value="Thioredoxin-like"/>
    <property type="match status" value="1"/>
</dbReference>
<dbReference type="EMBL" id="UYSL01004684">
    <property type="protein sequence ID" value="VDL66847.1"/>
    <property type="molecule type" value="Genomic_DNA"/>
</dbReference>
<dbReference type="Pfam" id="PF00462">
    <property type="entry name" value="Glutaredoxin"/>
    <property type="match status" value="1"/>
</dbReference>
<name>A0A0N4XL56_NIPBR</name>
<reference evidence="7" key="1">
    <citation type="submission" date="2017-02" db="UniProtKB">
        <authorList>
            <consortium name="WormBaseParasite"/>
        </authorList>
    </citation>
    <scope>IDENTIFICATION</scope>
</reference>
<accession>A0A0N4XL56</accession>
<dbReference type="PROSITE" id="PS00195">
    <property type="entry name" value="GLUTAREDOXIN_1"/>
    <property type="match status" value="1"/>
</dbReference>
<dbReference type="GO" id="GO:0005739">
    <property type="term" value="C:mitochondrion"/>
    <property type="evidence" value="ECO:0007669"/>
    <property type="project" value="TreeGrafter"/>
</dbReference>
<evidence type="ECO:0000313" key="7">
    <source>
        <dbReference type="WBParaSite" id="NBR_0000325801-mRNA-1"/>
    </source>
</evidence>